<evidence type="ECO:0000256" key="3">
    <source>
        <dbReference type="PROSITE-ProRule" id="PRU00023"/>
    </source>
</evidence>
<dbReference type="HOGENOM" id="CLU_1716294_0_0_1"/>
<evidence type="ECO:0000313" key="5">
    <source>
        <dbReference type="Proteomes" id="UP000001568"/>
    </source>
</evidence>
<dbReference type="Pfam" id="PF12796">
    <property type="entry name" value="Ank_2"/>
    <property type="match status" value="1"/>
</dbReference>
<gene>
    <name evidence="4" type="ORF">OSTLU_26147</name>
</gene>
<name>A4S3R5_OSTLU</name>
<dbReference type="SMART" id="SM00248">
    <property type="entry name" value="ANK"/>
    <property type="match status" value="3"/>
</dbReference>
<keyword evidence="1" id="KW-0677">Repeat</keyword>
<dbReference type="GeneID" id="5004005"/>
<dbReference type="AlphaFoldDB" id="A4S3R5"/>
<dbReference type="SUPFAM" id="SSF48403">
    <property type="entry name" value="Ankyrin repeat"/>
    <property type="match status" value="1"/>
</dbReference>
<protein>
    <submittedName>
        <fullName evidence="4">Uncharacterized protein</fullName>
    </submittedName>
</protein>
<dbReference type="PROSITE" id="PS50088">
    <property type="entry name" value="ANK_REPEAT"/>
    <property type="match status" value="2"/>
</dbReference>
<evidence type="ECO:0000256" key="1">
    <source>
        <dbReference type="ARBA" id="ARBA00022737"/>
    </source>
</evidence>
<keyword evidence="5" id="KW-1185">Reference proteome</keyword>
<dbReference type="STRING" id="436017.A4S3R5"/>
<dbReference type="InterPro" id="IPR002110">
    <property type="entry name" value="Ankyrin_rpt"/>
</dbReference>
<proteinExistence type="predicted"/>
<dbReference type="KEGG" id="olu:OSTLU_26147"/>
<dbReference type="OMA" id="IHARQHR"/>
<evidence type="ECO:0000313" key="4">
    <source>
        <dbReference type="EMBL" id="ABO98259.1"/>
    </source>
</evidence>
<feature type="repeat" description="ANK" evidence="3">
    <location>
        <begin position="63"/>
        <end position="95"/>
    </location>
</feature>
<reference evidence="4 5" key="1">
    <citation type="journal article" date="2007" name="Proc. Natl. Acad. Sci. U.S.A.">
        <title>The tiny eukaryote Ostreococcus provides genomic insights into the paradox of plankton speciation.</title>
        <authorList>
            <person name="Palenik B."/>
            <person name="Grimwood J."/>
            <person name="Aerts A."/>
            <person name="Rouze P."/>
            <person name="Salamov A."/>
            <person name="Putnam N."/>
            <person name="Dupont C."/>
            <person name="Jorgensen R."/>
            <person name="Derelle E."/>
            <person name="Rombauts S."/>
            <person name="Zhou K."/>
            <person name="Otillar R."/>
            <person name="Merchant S.S."/>
            <person name="Podell S."/>
            <person name="Gaasterland T."/>
            <person name="Napoli C."/>
            <person name="Gendler K."/>
            <person name="Manuell A."/>
            <person name="Tai V."/>
            <person name="Vallon O."/>
            <person name="Piganeau G."/>
            <person name="Jancek S."/>
            <person name="Heijde M."/>
            <person name="Jabbari K."/>
            <person name="Bowler C."/>
            <person name="Lohr M."/>
            <person name="Robbens S."/>
            <person name="Werner G."/>
            <person name="Dubchak I."/>
            <person name="Pazour G.J."/>
            <person name="Ren Q."/>
            <person name="Paulsen I."/>
            <person name="Delwiche C."/>
            <person name="Schmutz J."/>
            <person name="Rokhsar D."/>
            <person name="Van de Peer Y."/>
            <person name="Moreau H."/>
            <person name="Grigoriev I.V."/>
        </authorList>
    </citation>
    <scope>NUCLEOTIDE SEQUENCE [LARGE SCALE GENOMIC DNA]</scope>
    <source>
        <strain evidence="4 5">CCE9901</strain>
    </source>
</reference>
<dbReference type="PROSITE" id="PS50297">
    <property type="entry name" value="ANK_REP_REGION"/>
    <property type="match status" value="2"/>
</dbReference>
<dbReference type="Gene3D" id="1.25.40.20">
    <property type="entry name" value="Ankyrin repeat-containing domain"/>
    <property type="match status" value="1"/>
</dbReference>
<dbReference type="Proteomes" id="UP000001568">
    <property type="component" value="Chromosome 10"/>
</dbReference>
<dbReference type="PANTHER" id="PTHR24198:SF165">
    <property type="entry name" value="ANKYRIN REPEAT-CONTAINING PROTEIN-RELATED"/>
    <property type="match status" value="1"/>
</dbReference>
<dbReference type="Gramene" id="ABO98259">
    <property type="protein sequence ID" value="ABO98259"/>
    <property type="gene ID" value="OSTLU_26147"/>
</dbReference>
<keyword evidence="2 3" id="KW-0040">ANK repeat</keyword>
<organism evidence="4 5">
    <name type="scientific">Ostreococcus lucimarinus (strain CCE9901)</name>
    <dbReference type="NCBI Taxonomy" id="436017"/>
    <lineage>
        <taxon>Eukaryota</taxon>
        <taxon>Viridiplantae</taxon>
        <taxon>Chlorophyta</taxon>
        <taxon>Mamiellophyceae</taxon>
        <taxon>Mamiellales</taxon>
        <taxon>Bathycoccaceae</taxon>
        <taxon>Ostreococcus</taxon>
    </lineage>
</organism>
<evidence type="ECO:0000256" key="2">
    <source>
        <dbReference type="ARBA" id="ARBA00023043"/>
    </source>
</evidence>
<accession>A4S3R5</accession>
<sequence length="153" mass="16569">MACGQVETLKRVLEFGDARGVDFGFGLGNGRLCAIEACGRGQDDVVRVLFKDGRVSTEVVNGYGRTALLEAALENKLECVRACLEAGANVDFTTKMQGNTAAHLAAQSGHVEVLNLLRDAGARMDIERFGDLKTALQLHREAIARTMKTMLDR</sequence>
<dbReference type="RefSeq" id="XP_001419966.1">
    <property type="nucleotide sequence ID" value="XM_001419929.1"/>
</dbReference>
<dbReference type="PANTHER" id="PTHR24198">
    <property type="entry name" value="ANKYRIN REPEAT AND PROTEIN KINASE DOMAIN-CONTAINING PROTEIN"/>
    <property type="match status" value="1"/>
</dbReference>
<dbReference type="InterPro" id="IPR036770">
    <property type="entry name" value="Ankyrin_rpt-contain_sf"/>
</dbReference>
<feature type="repeat" description="ANK" evidence="3">
    <location>
        <begin position="97"/>
        <end position="129"/>
    </location>
</feature>
<dbReference type="EMBL" id="CP000590">
    <property type="protein sequence ID" value="ABO98259.1"/>
    <property type="molecule type" value="Genomic_DNA"/>
</dbReference>
<dbReference type="OrthoDB" id="567660at2759"/>